<accession>A0A9P5JTZ0</accession>
<evidence type="ECO:0000313" key="2">
    <source>
        <dbReference type="Proteomes" id="UP000759537"/>
    </source>
</evidence>
<reference evidence="1" key="2">
    <citation type="journal article" date="2020" name="Nat. Commun.">
        <title>Large-scale genome sequencing of mycorrhizal fungi provides insights into the early evolution of symbiotic traits.</title>
        <authorList>
            <person name="Miyauchi S."/>
            <person name="Kiss E."/>
            <person name="Kuo A."/>
            <person name="Drula E."/>
            <person name="Kohler A."/>
            <person name="Sanchez-Garcia M."/>
            <person name="Morin E."/>
            <person name="Andreopoulos B."/>
            <person name="Barry K.W."/>
            <person name="Bonito G."/>
            <person name="Buee M."/>
            <person name="Carver A."/>
            <person name="Chen C."/>
            <person name="Cichocki N."/>
            <person name="Clum A."/>
            <person name="Culley D."/>
            <person name="Crous P.W."/>
            <person name="Fauchery L."/>
            <person name="Girlanda M."/>
            <person name="Hayes R.D."/>
            <person name="Keri Z."/>
            <person name="LaButti K."/>
            <person name="Lipzen A."/>
            <person name="Lombard V."/>
            <person name="Magnuson J."/>
            <person name="Maillard F."/>
            <person name="Murat C."/>
            <person name="Nolan M."/>
            <person name="Ohm R.A."/>
            <person name="Pangilinan J."/>
            <person name="Pereira M.F."/>
            <person name="Perotto S."/>
            <person name="Peter M."/>
            <person name="Pfister S."/>
            <person name="Riley R."/>
            <person name="Sitrit Y."/>
            <person name="Stielow J.B."/>
            <person name="Szollosi G."/>
            <person name="Zifcakova L."/>
            <person name="Stursova M."/>
            <person name="Spatafora J.W."/>
            <person name="Tedersoo L."/>
            <person name="Vaario L.M."/>
            <person name="Yamada A."/>
            <person name="Yan M."/>
            <person name="Wang P."/>
            <person name="Xu J."/>
            <person name="Bruns T."/>
            <person name="Baldrian P."/>
            <person name="Vilgalys R."/>
            <person name="Dunand C."/>
            <person name="Henrissat B."/>
            <person name="Grigoriev I.V."/>
            <person name="Hibbett D."/>
            <person name="Nagy L.G."/>
            <person name="Martin F.M."/>
        </authorList>
    </citation>
    <scope>NUCLEOTIDE SEQUENCE</scope>
    <source>
        <strain evidence="1">Prilba</strain>
    </source>
</reference>
<protein>
    <submittedName>
        <fullName evidence="1">Uncharacterized protein</fullName>
    </submittedName>
</protein>
<gene>
    <name evidence="1" type="ORF">DFH94DRAFT_686717</name>
</gene>
<sequence length="369" mass="41994">MLVSSTLPLQFFMKFVKMVKNKREQSTSEPTNVKRREIEPESPLFSMDQQTLQAKLWADLESSLKRFTSHYSNPGKTPPSKPADELDCIKTLIRIEGEQILSSVTKSWLDTNEETFSLEMALVVNTITCALVNTRKTDWDAVRFADSAKNTKVKKSGTEAEADKSLRQHFHKAHFKDLMEPTTILNCHGKEDYNKATLGLSKALKKSFTGKTPSWRTTNFKIPDNTLEFEPGIVDFSPGWFMQQQDISMILLELRTPEAVTFFNCIQKAEEILNCIGILACPDLFSTGMASIDLLKQGDGLNTWHDNVKLWPSFFSGIEVVSDRHTPSHHDGQGGPDFYDFLWWHAVARYYIMVWTQIGLEKDCALHIS</sequence>
<evidence type="ECO:0000313" key="1">
    <source>
        <dbReference type="EMBL" id="KAF8463728.1"/>
    </source>
</evidence>
<proteinExistence type="predicted"/>
<name>A0A9P5JTZ0_9AGAM</name>
<dbReference type="Proteomes" id="UP000759537">
    <property type="component" value="Unassembled WGS sequence"/>
</dbReference>
<dbReference type="OrthoDB" id="2644149at2759"/>
<comment type="caution">
    <text evidence="1">The sequence shown here is derived from an EMBL/GenBank/DDBJ whole genome shotgun (WGS) entry which is preliminary data.</text>
</comment>
<dbReference type="EMBL" id="WHVB01000068">
    <property type="protein sequence ID" value="KAF8463728.1"/>
    <property type="molecule type" value="Genomic_DNA"/>
</dbReference>
<dbReference type="AlphaFoldDB" id="A0A9P5JTZ0"/>
<keyword evidence="2" id="KW-1185">Reference proteome</keyword>
<reference evidence="1" key="1">
    <citation type="submission" date="2019-10" db="EMBL/GenBank/DDBJ databases">
        <authorList>
            <consortium name="DOE Joint Genome Institute"/>
            <person name="Kuo A."/>
            <person name="Miyauchi S."/>
            <person name="Kiss E."/>
            <person name="Drula E."/>
            <person name="Kohler A."/>
            <person name="Sanchez-Garcia M."/>
            <person name="Andreopoulos B."/>
            <person name="Barry K.W."/>
            <person name="Bonito G."/>
            <person name="Buee M."/>
            <person name="Carver A."/>
            <person name="Chen C."/>
            <person name="Cichocki N."/>
            <person name="Clum A."/>
            <person name="Culley D."/>
            <person name="Crous P.W."/>
            <person name="Fauchery L."/>
            <person name="Girlanda M."/>
            <person name="Hayes R."/>
            <person name="Keri Z."/>
            <person name="LaButti K."/>
            <person name="Lipzen A."/>
            <person name="Lombard V."/>
            <person name="Magnuson J."/>
            <person name="Maillard F."/>
            <person name="Morin E."/>
            <person name="Murat C."/>
            <person name="Nolan M."/>
            <person name="Ohm R."/>
            <person name="Pangilinan J."/>
            <person name="Pereira M."/>
            <person name="Perotto S."/>
            <person name="Peter M."/>
            <person name="Riley R."/>
            <person name="Sitrit Y."/>
            <person name="Stielow B."/>
            <person name="Szollosi G."/>
            <person name="Zifcakova L."/>
            <person name="Stursova M."/>
            <person name="Spatafora J.W."/>
            <person name="Tedersoo L."/>
            <person name="Vaario L.-M."/>
            <person name="Yamada A."/>
            <person name="Yan M."/>
            <person name="Wang P."/>
            <person name="Xu J."/>
            <person name="Bruns T."/>
            <person name="Baldrian P."/>
            <person name="Vilgalys R."/>
            <person name="Henrissat B."/>
            <person name="Grigoriev I.V."/>
            <person name="Hibbett D."/>
            <person name="Nagy L.G."/>
            <person name="Martin F.M."/>
        </authorList>
    </citation>
    <scope>NUCLEOTIDE SEQUENCE</scope>
    <source>
        <strain evidence="1">Prilba</strain>
    </source>
</reference>
<organism evidence="1 2">
    <name type="scientific">Russula ochroleuca</name>
    <dbReference type="NCBI Taxonomy" id="152965"/>
    <lineage>
        <taxon>Eukaryota</taxon>
        <taxon>Fungi</taxon>
        <taxon>Dikarya</taxon>
        <taxon>Basidiomycota</taxon>
        <taxon>Agaricomycotina</taxon>
        <taxon>Agaricomycetes</taxon>
        <taxon>Russulales</taxon>
        <taxon>Russulaceae</taxon>
        <taxon>Russula</taxon>
    </lineage>
</organism>